<dbReference type="GO" id="GO:0006302">
    <property type="term" value="P:double-strand break repair"/>
    <property type="evidence" value="ECO:0007669"/>
    <property type="project" value="UniProtKB-UniRule"/>
</dbReference>
<dbReference type="UniPathway" id="UPA00143"/>
<feature type="region of interest" description="Disordered" evidence="14">
    <location>
        <begin position="145"/>
        <end position="211"/>
    </location>
</feature>
<dbReference type="InterPro" id="IPR001841">
    <property type="entry name" value="Znf_RING"/>
</dbReference>
<dbReference type="GO" id="GO:0010212">
    <property type="term" value="P:response to ionizing radiation"/>
    <property type="evidence" value="ECO:0007669"/>
    <property type="project" value="UniProtKB-UniRule"/>
</dbReference>
<dbReference type="GO" id="GO:0006325">
    <property type="term" value="P:chromatin organization"/>
    <property type="evidence" value="ECO:0007669"/>
    <property type="project" value="UniProtKB-KW"/>
</dbReference>
<evidence type="ECO:0000313" key="18">
    <source>
        <dbReference type="RefSeq" id="XP_033795882.1"/>
    </source>
</evidence>
<evidence type="ECO:0000256" key="10">
    <source>
        <dbReference type="ARBA" id="ARBA00022853"/>
    </source>
</evidence>
<comment type="similarity">
    <text evidence="2">Belongs to the CHFR family.</text>
</comment>
<dbReference type="InterPro" id="IPR017335">
    <property type="entry name" value="RNF8"/>
</dbReference>
<dbReference type="OrthoDB" id="5330228at2759"/>
<dbReference type="GO" id="GO:0043130">
    <property type="term" value="F:ubiquitin binding"/>
    <property type="evidence" value="ECO:0007669"/>
    <property type="project" value="UniProtKB-UniRule"/>
</dbReference>
<comment type="catalytic activity">
    <reaction evidence="13">
        <text>S-ubiquitinyl-[E2 ubiquitin-conjugating enzyme]-L-cysteine + [acceptor protein]-L-lysine = [E2 ubiquitin-conjugating enzyme]-L-cysteine + N(6)-ubiquitinyl-[acceptor protein]-L-lysine.</text>
        <dbReference type="EC" id="2.3.2.27"/>
    </reaction>
</comment>
<feature type="domain" description="FHA" evidence="15">
    <location>
        <begin position="36"/>
        <end position="90"/>
    </location>
</feature>
<keyword evidence="6 13" id="KW-0227">DNA damage</keyword>
<evidence type="ECO:0000313" key="17">
    <source>
        <dbReference type="Proteomes" id="UP000515159"/>
    </source>
</evidence>
<dbReference type="SMART" id="SM00240">
    <property type="entry name" value="FHA"/>
    <property type="match status" value="1"/>
</dbReference>
<dbReference type="FunFam" id="1.20.5.170:FF:000050">
    <property type="entry name" value="E3 ubiquitin-protein ligase RNF8"/>
    <property type="match status" value="1"/>
</dbReference>
<evidence type="ECO:0000259" key="15">
    <source>
        <dbReference type="PROSITE" id="PS50006"/>
    </source>
</evidence>
<dbReference type="FunFam" id="3.30.40.10:FF:000242">
    <property type="entry name" value="E3 ubiquitin-protein ligase RNF8"/>
    <property type="match status" value="1"/>
</dbReference>
<dbReference type="Gene3D" id="1.20.5.170">
    <property type="match status" value="1"/>
</dbReference>
<keyword evidence="10 13" id="KW-0156">Chromatin regulator</keyword>
<evidence type="ECO:0000256" key="8">
    <source>
        <dbReference type="ARBA" id="ARBA00022786"/>
    </source>
</evidence>
<dbReference type="InterPro" id="IPR000253">
    <property type="entry name" value="FHA_dom"/>
</dbReference>
<evidence type="ECO:0000256" key="9">
    <source>
        <dbReference type="ARBA" id="ARBA00022833"/>
    </source>
</evidence>
<dbReference type="Proteomes" id="UP000515159">
    <property type="component" value="Chromosome 3"/>
</dbReference>
<dbReference type="GO" id="GO:0042393">
    <property type="term" value="F:histone binding"/>
    <property type="evidence" value="ECO:0007669"/>
    <property type="project" value="UniProtKB-UniRule"/>
</dbReference>
<dbReference type="PROSITE" id="PS00518">
    <property type="entry name" value="ZF_RING_1"/>
    <property type="match status" value="1"/>
</dbReference>
<evidence type="ECO:0000256" key="3">
    <source>
        <dbReference type="ARBA" id="ARBA00017908"/>
    </source>
</evidence>
<dbReference type="GO" id="GO:0035861">
    <property type="term" value="C:site of double-strand break"/>
    <property type="evidence" value="ECO:0007669"/>
    <property type="project" value="TreeGrafter"/>
</dbReference>
<dbReference type="Gene3D" id="3.30.40.10">
    <property type="entry name" value="Zinc/RING finger domain, C3HC4 (zinc finger)"/>
    <property type="match status" value="1"/>
</dbReference>
<dbReference type="GO" id="GO:0008270">
    <property type="term" value="F:zinc ion binding"/>
    <property type="evidence" value="ECO:0007669"/>
    <property type="project" value="UniProtKB-KW"/>
</dbReference>
<dbReference type="CTD" id="9025"/>
<feature type="region of interest" description="Disordered" evidence="14">
    <location>
        <begin position="313"/>
        <end position="334"/>
    </location>
</feature>
<evidence type="ECO:0000256" key="5">
    <source>
        <dbReference type="ARBA" id="ARBA00022723"/>
    </source>
</evidence>
<feature type="domain" description="RING-type" evidence="16">
    <location>
        <begin position="404"/>
        <end position="442"/>
    </location>
</feature>
<dbReference type="InParanoid" id="A0A6P8Q8M6"/>
<evidence type="ECO:0000256" key="11">
    <source>
        <dbReference type="ARBA" id="ARBA00023204"/>
    </source>
</evidence>
<dbReference type="GO" id="GO:0045739">
    <property type="term" value="P:positive regulation of DNA repair"/>
    <property type="evidence" value="ECO:0007669"/>
    <property type="project" value="UniProtKB-UniRule"/>
</dbReference>
<keyword evidence="12 13" id="KW-0539">Nucleus</keyword>
<comment type="similarity">
    <text evidence="13">Belongs to the RNF8 family.</text>
</comment>
<evidence type="ECO:0000256" key="13">
    <source>
        <dbReference type="HAMAP-Rule" id="MF_03067"/>
    </source>
</evidence>
<keyword evidence="4 13" id="KW-0808">Transferase</keyword>
<dbReference type="AlphaFoldDB" id="A0A6P8Q8M6"/>
<comment type="pathway">
    <text evidence="13">Protein modification; protein ubiquitination.</text>
</comment>
<dbReference type="InterPro" id="IPR017907">
    <property type="entry name" value="Znf_RING_CS"/>
</dbReference>
<evidence type="ECO:0000256" key="2">
    <source>
        <dbReference type="ARBA" id="ARBA00005797"/>
    </source>
</evidence>
<dbReference type="HAMAP" id="MF_03067">
    <property type="entry name" value="RNF8"/>
    <property type="match status" value="1"/>
</dbReference>
<dbReference type="InterPro" id="IPR013083">
    <property type="entry name" value="Znf_RING/FYVE/PHD"/>
</dbReference>
<dbReference type="CDD" id="cd22663">
    <property type="entry name" value="FHA_RNF8"/>
    <property type="match status" value="1"/>
</dbReference>
<dbReference type="CDD" id="cd16535">
    <property type="entry name" value="RING-HC_RNF8"/>
    <property type="match status" value="1"/>
</dbReference>
<dbReference type="GO" id="GO:0000151">
    <property type="term" value="C:ubiquitin ligase complex"/>
    <property type="evidence" value="ECO:0007669"/>
    <property type="project" value="UniProtKB-UniRule"/>
</dbReference>
<comment type="subcellular location">
    <subcellularLocation>
        <location evidence="1">Nucleus</location>
    </subcellularLocation>
</comment>
<dbReference type="Gene3D" id="2.60.200.20">
    <property type="match status" value="1"/>
</dbReference>
<evidence type="ECO:0000256" key="12">
    <source>
        <dbReference type="ARBA" id="ARBA00023242"/>
    </source>
</evidence>
<keyword evidence="5 13" id="KW-0479">Metal-binding</keyword>
<evidence type="ECO:0000256" key="1">
    <source>
        <dbReference type="ARBA" id="ARBA00004123"/>
    </source>
</evidence>
<protein>
    <recommendedName>
        <fullName evidence="3">E3 ubiquitin-protein ligase CHFR</fullName>
    </recommendedName>
</protein>
<dbReference type="Pfam" id="PF00498">
    <property type="entry name" value="FHA"/>
    <property type="match status" value="1"/>
</dbReference>
<feature type="compositionally biased region" description="Acidic residues" evidence="14">
    <location>
        <begin position="316"/>
        <end position="325"/>
    </location>
</feature>
<dbReference type="InterPro" id="IPR018957">
    <property type="entry name" value="Znf_C3HC4_RING-type"/>
</dbReference>
<proteinExistence type="inferred from homology"/>
<evidence type="ECO:0000259" key="16">
    <source>
        <dbReference type="PROSITE" id="PS50089"/>
    </source>
</evidence>
<dbReference type="GO" id="GO:0070936">
    <property type="term" value="P:protein K48-linked ubiquitination"/>
    <property type="evidence" value="ECO:0007669"/>
    <property type="project" value="TreeGrafter"/>
</dbReference>
<reference evidence="18" key="1">
    <citation type="submission" date="2025-08" db="UniProtKB">
        <authorList>
            <consortium name="RefSeq"/>
        </authorList>
    </citation>
    <scope>IDENTIFICATION</scope>
</reference>
<dbReference type="PROSITE" id="PS50089">
    <property type="entry name" value="ZF_RING_2"/>
    <property type="match status" value="1"/>
</dbReference>
<gene>
    <name evidence="13 18" type="primary">RNF8</name>
</gene>
<dbReference type="GO" id="GO:0005829">
    <property type="term" value="C:cytosol"/>
    <property type="evidence" value="ECO:0007669"/>
    <property type="project" value="TreeGrafter"/>
</dbReference>
<dbReference type="SUPFAM" id="SSF49879">
    <property type="entry name" value="SMAD/FHA domain"/>
    <property type="match status" value="1"/>
</dbReference>
<dbReference type="FunCoup" id="A0A6P8Q8M6">
    <property type="interactions" value="2148"/>
</dbReference>
<keyword evidence="17" id="KW-1185">Reference proteome</keyword>
<dbReference type="KEGG" id="gsh:117358270"/>
<dbReference type="SUPFAM" id="SSF57850">
    <property type="entry name" value="RING/U-box"/>
    <property type="match status" value="1"/>
</dbReference>
<organism evidence="17 18">
    <name type="scientific">Geotrypetes seraphini</name>
    <name type="common">Gaboon caecilian</name>
    <name type="synonym">Caecilia seraphini</name>
    <dbReference type="NCBI Taxonomy" id="260995"/>
    <lineage>
        <taxon>Eukaryota</taxon>
        <taxon>Metazoa</taxon>
        <taxon>Chordata</taxon>
        <taxon>Craniata</taxon>
        <taxon>Vertebrata</taxon>
        <taxon>Euteleostomi</taxon>
        <taxon>Amphibia</taxon>
        <taxon>Gymnophiona</taxon>
        <taxon>Geotrypetes</taxon>
    </lineage>
</organism>
<keyword evidence="8 13" id="KW-0833">Ubl conjugation pathway</keyword>
<evidence type="ECO:0000256" key="6">
    <source>
        <dbReference type="ARBA" id="ARBA00022763"/>
    </source>
</evidence>
<dbReference type="GO" id="GO:0006511">
    <property type="term" value="P:ubiquitin-dependent protein catabolic process"/>
    <property type="evidence" value="ECO:0007669"/>
    <property type="project" value="TreeGrafter"/>
</dbReference>
<dbReference type="GeneID" id="117358270"/>
<keyword evidence="11 13" id="KW-0234">DNA repair</keyword>
<name>A0A6P8Q8M6_GEOSA</name>
<dbReference type="PANTHER" id="PTHR15067:SF4">
    <property type="entry name" value="E3 UBIQUITIN-PROTEIN LIGASE RNF8"/>
    <property type="match status" value="1"/>
</dbReference>
<evidence type="ECO:0000256" key="7">
    <source>
        <dbReference type="ARBA" id="ARBA00022771"/>
    </source>
</evidence>
<sequence>MRAKPAGAMAASGKCWCLRRLGLSGEWLLLENDAEVTIGRGFGVTYQLISKLCPLMISRYHCTFKQNAEGQWTVKDNKSLNGVWLNKERLESLKEYPVMEGDFIQLGVPLEDSEKAEYEYELIHKELEVICPFLSIQSSDKVKGPRAKRKFSMEDSDASGAEGPSYSKSKVHRFSLDNEKANKSSCKAQLAKQATEKMDPKLPSAGPSRERTVFESCTQDCRELVSDSESQAVRSQTQSLSTRELVKMRETMLEIKRLNQLVQEKQTAILSIKQQSKKSTQVTALEQELQKLQEQLRAEQEEQLLRVRQLERTFHEEEDQEQQQEEDGRWPSGEENLKEQLAQALREHMLLMEELNQSKKDFEQIIKAKNKELQETKEEKEKVRAQKEEFLSQMNDVLENELQCIICSEYFIEAVTLSCAHSFCSYCIKEWMKRKVECPICRQEIFSQTRSLVLDNCIDRMVENLSPETKQRRDALIQARKEQLKVTASPTKSDSEDSILSFISSILSISSFDSDEDDDSSSDT</sequence>
<evidence type="ECO:0000256" key="14">
    <source>
        <dbReference type="SAM" id="MobiDB-lite"/>
    </source>
</evidence>
<keyword evidence="7 13" id="KW-0863">Zinc-finger</keyword>
<dbReference type="RefSeq" id="XP_033795882.1">
    <property type="nucleotide sequence ID" value="XM_033939991.1"/>
</dbReference>
<dbReference type="Pfam" id="PF00097">
    <property type="entry name" value="zf-C3HC4"/>
    <property type="match status" value="1"/>
</dbReference>
<dbReference type="PANTHER" id="PTHR15067">
    <property type="entry name" value="E3 UBIQUITIN-PROTEIN LIGASE RNF8"/>
    <property type="match status" value="1"/>
</dbReference>
<dbReference type="InterPro" id="IPR008984">
    <property type="entry name" value="SMAD_FHA_dom_sf"/>
</dbReference>
<dbReference type="GO" id="GO:0005634">
    <property type="term" value="C:nucleus"/>
    <property type="evidence" value="ECO:0007669"/>
    <property type="project" value="UniProtKB-SubCell"/>
</dbReference>
<dbReference type="PROSITE" id="PS50006">
    <property type="entry name" value="FHA_DOMAIN"/>
    <property type="match status" value="1"/>
</dbReference>
<keyword evidence="9 13" id="KW-0862">Zinc</keyword>
<dbReference type="GO" id="GO:0003682">
    <property type="term" value="F:chromatin binding"/>
    <property type="evidence" value="ECO:0007669"/>
    <property type="project" value="UniProtKB-UniRule"/>
</dbReference>
<dbReference type="GO" id="GO:0061630">
    <property type="term" value="F:ubiquitin protein ligase activity"/>
    <property type="evidence" value="ECO:0007669"/>
    <property type="project" value="UniProtKB-EC"/>
</dbReference>
<dbReference type="FunFam" id="2.60.200.20:FF:000015">
    <property type="entry name" value="E3 ubiquitin-protein ligase RNF8"/>
    <property type="match status" value="1"/>
</dbReference>
<accession>A0A6P8Q8M6</accession>
<dbReference type="SMART" id="SM00184">
    <property type="entry name" value="RING"/>
    <property type="match status" value="1"/>
</dbReference>
<evidence type="ECO:0000256" key="4">
    <source>
        <dbReference type="ARBA" id="ARBA00022679"/>
    </source>
</evidence>